<dbReference type="PANTHER" id="PTHR11236:SF9">
    <property type="entry name" value="ANTHRANILATE SYNTHASE COMPONENT 1"/>
    <property type="match status" value="1"/>
</dbReference>
<evidence type="ECO:0000256" key="1">
    <source>
        <dbReference type="ARBA" id="ARBA00004873"/>
    </source>
</evidence>
<keyword evidence="4" id="KW-0028">Amino-acid biosynthesis</keyword>
<dbReference type="Proteomes" id="UP000257123">
    <property type="component" value="Unassembled WGS sequence"/>
</dbReference>
<evidence type="ECO:0000256" key="4">
    <source>
        <dbReference type="ARBA" id="ARBA00022822"/>
    </source>
</evidence>
<dbReference type="EMBL" id="NMUE01000002">
    <property type="protein sequence ID" value="RFA98270.1"/>
    <property type="molecule type" value="Genomic_DNA"/>
</dbReference>
<comment type="catalytic activity">
    <reaction evidence="5">
        <text>chorismate + L-glutamine = anthranilate + pyruvate + L-glutamate + H(+)</text>
        <dbReference type="Rhea" id="RHEA:21732"/>
        <dbReference type="ChEBI" id="CHEBI:15361"/>
        <dbReference type="ChEBI" id="CHEBI:15378"/>
        <dbReference type="ChEBI" id="CHEBI:16567"/>
        <dbReference type="ChEBI" id="CHEBI:29748"/>
        <dbReference type="ChEBI" id="CHEBI:29985"/>
        <dbReference type="ChEBI" id="CHEBI:58359"/>
        <dbReference type="EC" id="4.1.3.27"/>
    </reaction>
</comment>
<name>A0A371R3C4_9CREN</name>
<dbReference type="RefSeq" id="WP_116420334.1">
    <property type="nucleotide sequence ID" value="NZ_NMUE01000002.1"/>
</dbReference>
<feature type="domain" description="Chorismate-utilising enzyme C-terminal" evidence="6">
    <location>
        <begin position="89"/>
        <end position="337"/>
    </location>
</feature>
<dbReference type="AlphaFoldDB" id="A0A371R3C4"/>
<comment type="similarity">
    <text evidence="2">Belongs to the anthranilate synthase component I family.</text>
</comment>
<organism evidence="7 8">
    <name type="scientific">Pyrobaculum aerophilum</name>
    <dbReference type="NCBI Taxonomy" id="13773"/>
    <lineage>
        <taxon>Archaea</taxon>
        <taxon>Thermoproteota</taxon>
        <taxon>Thermoprotei</taxon>
        <taxon>Thermoproteales</taxon>
        <taxon>Thermoproteaceae</taxon>
        <taxon>Pyrobaculum</taxon>
    </lineage>
</organism>
<dbReference type="InterPro" id="IPR015890">
    <property type="entry name" value="Chorismate_C"/>
</dbReference>
<comment type="pathway">
    <text evidence="1">Amino-acid biosynthesis; L-tryptophan biosynthesis; L-tryptophan from chorismate: step 1/5.</text>
</comment>
<evidence type="ECO:0000256" key="3">
    <source>
        <dbReference type="ARBA" id="ARBA00012266"/>
    </source>
</evidence>
<reference evidence="7 8" key="1">
    <citation type="submission" date="2017-07" db="EMBL/GenBank/DDBJ databases">
        <title>Draft genome sequence of aerobic hyperthermophilic archaea, Pyrobaculum aerophilum YKB31 and YKB32.</title>
        <authorList>
            <person name="Mochizuki T."/>
            <person name="Berliner A.J."/>
            <person name="Yoshida-Takashima Y."/>
            <person name="Takaki Y."/>
            <person name="Nunoura T."/>
            <person name="Takai K."/>
        </authorList>
    </citation>
    <scope>NUCLEOTIDE SEQUENCE [LARGE SCALE GENOMIC DNA]</scope>
    <source>
        <strain evidence="7 8">YKB31</strain>
    </source>
</reference>
<accession>A0A371R3C4</accession>
<dbReference type="Pfam" id="PF00425">
    <property type="entry name" value="Chorismate_bind"/>
    <property type="match status" value="1"/>
</dbReference>
<comment type="caution">
    <text evidence="7">The sequence shown here is derived from an EMBL/GenBank/DDBJ whole genome shotgun (WGS) entry which is preliminary data.</text>
</comment>
<evidence type="ECO:0000256" key="2">
    <source>
        <dbReference type="ARBA" id="ARBA00009562"/>
    </source>
</evidence>
<protein>
    <recommendedName>
        <fullName evidence="3">anthranilate synthase</fullName>
        <ecNumber evidence="3">4.1.3.27</ecNumber>
    </recommendedName>
</protein>
<evidence type="ECO:0000313" key="7">
    <source>
        <dbReference type="EMBL" id="RFA98270.1"/>
    </source>
</evidence>
<keyword evidence="4" id="KW-0822">Tryptophan biosynthesis</keyword>
<dbReference type="InterPro" id="IPR005801">
    <property type="entry name" value="ADC_synthase"/>
</dbReference>
<dbReference type="EC" id="4.1.3.27" evidence="3"/>
<evidence type="ECO:0000313" key="8">
    <source>
        <dbReference type="Proteomes" id="UP000257123"/>
    </source>
</evidence>
<dbReference type="InterPro" id="IPR019999">
    <property type="entry name" value="Anth_synth_I-like"/>
</dbReference>
<dbReference type="PANTHER" id="PTHR11236">
    <property type="entry name" value="AMINOBENZOATE/ANTHRANILATE SYNTHASE"/>
    <property type="match status" value="1"/>
</dbReference>
<dbReference type="PRINTS" id="PR00095">
    <property type="entry name" value="ANTSNTHASEI"/>
</dbReference>
<proteinExistence type="inferred from homology"/>
<dbReference type="SUPFAM" id="SSF56322">
    <property type="entry name" value="ADC synthase"/>
    <property type="match status" value="1"/>
</dbReference>
<dbReference type="GO" id="GO:0000162">
    <property type="term" value="P:L-tryptophan biosynthetic process"/>
    <property type="evidence" value="ECO:0007669"/>
    <property type="project" value="UniProtKB-UniPathway"/>
</dbReference>
<dbReference type="UniPathway" id="UPA00035">
    <property type="reaction ID" value="UER00040"/>
</dbReference>
<dbReference type="GO" id="GO:0004049">
    <property type="term" value="F:anthranilate synthase activity"/>
    <property type="evidence" value="ECO:0007669"/>
    <property type="project" value="UniProtKB-EC"/>
</dbReference>
<sequence>MWGRAYIKTPLLELYVEGEVTTDAREVERAGRLAVGLLTFHAVSHLEGVEARPRAGWPPAVFIVGRPTAPLPGGGEVKLREEEQVECGEYVEAIEEAKRALERGELFQLVLSRYRAYRGLADPAAVLKKLIRHMDGKYYYFFQFGDMWVAGISPETLLTAVGKWAVSGPIGGTRPRGATPEEDAALEEELVTSVKERAEHIMLVDSVRNDMGRVCKWGTVAAERIATVEKYSYVQHLVSYVECLLATTPLRAAAAINPTTTVTGVPKPRAIEYINRLESEPRGPFTGSIGVVWPGGADFAVVIRSLYGEGDRVYLWAGAGIVADSQPERECRETEVKMSPLRKAIEG</sequence>
<dbReference type="Gene3D" id="3.60.120.10">
    <property type="entry name" value="Anthranilate synthase"/>
    <property type="match status" value="1"/>
</dbReference>
<evidence type="ECO:0000256" key="5">
    <source>
        <dbReference type="ARBA" id="ARBA00047683"/>
    </source>
</evidence>
<keyword evidence="4" id="KW-0057">Aromatic amino acid biosynthesis</keyword>
<gene>
    <name evidence="7" type="ORF">CGL51_00890</name>
</gene>
<evidence type="ECO:0000259" key="6">
    <source>
        <dbReference type="Pfam" id="PF00425"/>
    </source>
</evidence>